<reference evidence="2 3" key="1">
    <citation type="journal article" date="2019" name="Nat. Plants">
        <title>Genome sequencing of Musa balbisiana reveals subgenome evolution and function divergence in polyploid bananas.</title>
        <authorList>
            <person name="Yao X."/>
        </authorList>
    </citation>
    <scope>NUCLEOTIDE SEQUENCE [LARGE SCALE GENOMIC DNA]</scope>
    <source>
        <strain evidence="3">cv. DH-PKW</strain>
        <tissue evidence="2">Leaves</tissue>
    </source>
</reference>
<evidence type="ECO:0000313" key="2">
    <source>
        <dbReference type="EMBL" id="THU54147.1"/>
    </source>
</evidence>
<accession>A0A4S8IYT8</accession>
<evidence type="ECO:0000256" key="1">
    <source>
        <dbReference type="SAM" id="MobiDB-lite"/>
    </source>
</evidence>
<comment type="caution">
    <text evidence="2">The sequence shown here is derived from an EMBL/GenBank/DDBJ whole genome shotgun (WGS) entry which is preliminary data.</text>
</comment>
<dbReference type="EMBL" id="PYDT01000008">
    <property type="protein sequence ID" value="THU54147.1"/>
    <property type="molecule type" value="Genomic_DNA"/>
</dbReference>
<name>A0A4S8IYT8_MUSBA</name>
<protein>
    <submittedName>
        <fullName evidence="2">Uncharacterized protein</fullName>
    </submittedName>
</protein>
<gene>
    <name evidence="2" type="ORF">C4D60_Mb10t21960</name>
</gene>
<sequence length="86" mass="9874">MEEGEVGGSTTRRRGSGEEKEVRPTSLLLEHHHLHLHLKGFLIQDLKRLEQSANTTHQPGPSIIRRDTRQTISHPSELRIDFILTF</sequence>
<organism evidence="2 3">
    <name type="scientific">Musa balbisiana</name>
    <name type="common">Banana</name>
    <dbReference type="NCBI Taxonomy" id="52838"/>
    <lineage>
        <taxon>Eukaryota</taxon>
        <taxon>Viridiplantae</taxon>
        <taxon>Streptophyta</taxon>
        <taxon>Embryophyta</taxon>
        <taxon>Tracheophyta</taxon>
        <taxon>Spermatophyta</taxon>
        <taxon>Magnoliopsida</taxon>
        <taxon>Liliopsida</taxon>
        <taxon>Zingiberales</taxon>
        <taxon>Musaceae</taxon>
        <taxon>Musa</taxon>
    </lineage>
</organism>
<dbReference type="Proteomes" id="UP000317650">
    <property type="component" value="Chromosome 10"/>
</dbReference>
<dbReference type="AlphaFoldDB" id="A0A4S8IYT8"/>
<keyword evidence="3" id="KW-1185">Reference proteome</keyword>
<proteinExistence type="predicted"/>
<evidence type="ECO:0000313" key="3">
    <source>
        <dbReference type="Proteomes" id="UP000317650"/>
    </source>
</evidence>
<feature type="region of interest" description="Disordered" evidence="1">
    <location>
        <begin position="1"/>
        <end position="25"/>
    </location>
</feature>